<organism evidence="2 3">
    <name type="scientific">Mixta tenebrionis</name>
    <dbReference type="NCBI Taxonomy" id="2562439"/>
    <lineage>
        <taxon>Bacteria</taxon>
        <taxon>Pseudomonadati</taxon>
        <taxon>Pseudomonadota</taxon>
        <taxon>Gammaproteobacteria</taxon>
        <taxon>Enterobacterales</taxon>
        <taxon>Erwiniaceae</taxon>
        <taxon>Mixta</taxon>
    </lineage>
</organism>
<dbReference type="InterPro" id="IPR007844">
    <property type="entry name" value="AsmA"/>
</dbReference>
<keyword evidence="3" id="KW-1185">Reference proteome</keyword>
<evidence type="ECO:0000313" key="3">
    <source>
        <dbReference type="Proteomes" id="UP000319523"/>
    </source>
</evidence>
<comment type="caution">
    <text evidence="2">The sequence shown here is derived from an EMBL/GenBank/DDBJ whole genome shotgun (WGS) entry which is preliminary data.</text>
</comment>
<sequence>MKFVGKLILSLLILLLLIVVVSYFLLQTRWGAEWASRRISDDTAYHLSVAKIEHNFSHPALLILHSVSFGHDGRPAVTVAKTVSLGLSFNLFDHPLRFATIELRDGILDVANMPNNLAWPLQAGRLQLHDMTVNSPHLAVNAKKLNGGIIPWQPEPGRIAGSNASFQFSADSATFNGLTATNTLVQGRISNGQLLVNNFGADIARGSVTGSAQRDSQGNWRVAALRLNDIRLQTDKPLAAFLQPLRALPAVHIARIDMTNARLQGPDWAVTDLNLLVKNLTLRHGRWQSEEGSLALNADSFINGQLTLNDPILNLRLSPQGVTDARFSSRWVNGLIRAQGSWQRQNKRLTLDELALAGLEYTLPENWRERWMAALPGWLDSVLVKKLSGNRNLLIDVNPAWPFQITALDASGANLLLARQHQWGIWQGDLNLNAAEATFNRTDVRHPSLALNASAEQINVTEISGFTGEGMLEGVATLEQAPARQLSLTLNGRAVPADVLQNWGWPASPLAGPATLQLKLEARLTAETPLKNSASGTLMLNAGGHTLQQTLSQGAVSTQP</sequence>
<accession>A0A506V4J2</accession>
<protein>
    <submittedName>
        <fullName evidence="2">AsmA family protein</fullName>
    </submittedName>
</protein>
<name>A0A506V4J2_9GAMM</name>
<dbReference type="AlphaFoldDB" id="A0A506V4J2"/>
<reference evidence="2 3" key="1">
    <citation type="submission" date="2019-06" db="EMBL/GenBank/DDBJ databases">
        <authorList>
            <person name="Yang Y."/>
        </authorList>
    </citation>
    <scope>NUCLEOTIDE SEQUENCE [LARGE SCALE GENOMIC DNA]</scope>
    <source>
        <strain evidence="2 3">BIT-26</strain>
    </source>
</reference>
<dbReference type="OrthoDB" id="7053268at2"/>
<evidence type="ECO:0000313" key="2">
    <source>
        <dbReference type="EMBL" id="TPW40578.1"/>
    </source>
</evidence>
<evidence type="ECO:0000259" key="1">
    <source>
        <dbReference type="Pfam" id="PF05170"/>
    </source>
</evidence>
<dbReference type="RefSeq" id="WP_141177582.1">
    <property type="nucleotide sequence ID" value="NZ_JBHUFX010000001.1"/>
</dbReference>
<dbReference type="Proteomes" id="UP000319523">
    <property type="component" value="Unassembled WGS sequence"/>
</dbReference>
<feature type="domain" description="AsmA" evidence="1">
    <location>
        <begin position="247"/>
        <end position="541"/>
    </location>
</feature>
<proteinExistence type="predicted"/>
<gene>
    <name evidence="2" type="ORF">FKM52_18245</name>
</gene>
<dbReference type="Pfam" id="PF05170">
    <property type="entry name" value="AsmA"/>
    <property type="match status" value="1"/>
</dbReference>
<dbReference type="EMBL" id="VHQI01000013">
    <property type="protein sequence ID" value="TPW40578.1"/>
    <property type="molecule type" value="Genomic_DNA"/>
</dbReference>